<dbReference type="EMBL" id="SRLO01000968">
    <property type="protein sequence ID" value="TNN43397.1"/>
    <property type="molecule type" value="Genomic_DNA"/>
</dbReference>
<comment type="caution">
    <text evidence="1">The sequence shown here is derived from an EMBL/GenBank/DDBJ whole genome shotgun (WGS) entry which is preliminary data.</text>
</comment>
<evidence type="ECO:0000313" key="1">
    <source>
        <dbReference type="EMBL" id="TNN43397.1"/>
    </source>
</evidence>
<gene>
    <name evidence="1" type="ORF">EYF80_046411</name>
</gene>
<dbReference type="AlphaFoldDB" id="A0A4Z2FQ90"/>
<accession>A0A4Z2FQ90</accession>
<sequence>MSPAATDRVPNSSVTLRVPAVVGEMIKQYRVRGMSVVLNINRTDPVLVPDPLAEWLRRRSCRLCDVFHATFLKSVIYYQC</sequence>
<dbReference type="Proteomes" id="UP000314294">
    <property type="component" value="Unassembled WGS sequence"/>
</dbReference>
<organism evidence="1 2">
    <name type="scientific">Liparis tanakae</name>
    <name type="common">Tanaka's snailfish</name>
    <dbReference type="NCBI Taxonomy" id="230148"/>
    <lineage>
        <taxon>Eukaryota</taxon>
        <taxon>Metazoa</taxon>
        <taxon>Chordata</taxon>
        <taxon>Craniata</taxon>
        <taxon>Vertebrata</taxon>
        <taxon>Euteleostomi</taxon>
        <taxon>Actinopterygii</taxon>
        <taxon>Neopterygii</taxon>
        <taxon>Teleostei</taxon>
        <taxon>Neoteleostei</taxon>
        <taxon>Acanthomorphata</taxon>
        <taxon>Eupercaria</taxon>
        <taxon>Perciformes</taxon>
        <taxon>Cottioidei</taxon>
        <taxon>Cottales</taxon>
        <taxon>Liparidae</taxon>
        <taxon>Liparis</taxon>
    </lineage>
</organism>
<reference evidence="1 2" key="1">
    <citation type="submission" date="2019-03" db="EMBL/GenBank/DDBJ databases">
        <title>First draft genome of Liparis tanakae, snailfish: a comprehensive survey of snailfish specific genes.</title>
        <authorList>
            <person name="Kim W."/>
            <person name="Song I."/>
            <person name="Jeong J.-H."/>
            <person name="Kim D."/>
            <person name="Kim S."/>
            <person name="Ryu S."/>
            <person name="Song J.Y."/>
            <person name="Lee S.K."/>
        </authorList>
    </citation>
    <scope>NUCLEOTIDE SEQUENCE [LARGE SCALE GENOMIC DNA]</scope>
    <source>
        <tissue evidence="1">Muscle</tissue>
    </source>
</reference>
<keyword evidence="2" id="KW-1185">Reference proteome</keyword>
<evidence type="ECO:0000313" key="2">
    <source>
        <dbReference type="Proteomes" id="UP000314294"/>
    </source>
</evidence>
<protein>
    <submittedName>
        <fullName evidence="1">Uncharacterized protein</fullName>
    </submittedName>
</protein>
<proteinExistence type="predicted"/>
<name>A0A4Z2FQ90_9TELE</name>